<evidence type="ECO:0000256" key="3">
    <source>
        <dbReference type="ARBA" id="ARBA00022670"/>
    </source>
</evidence>
<protein>
    <recommendedName>
        <fullName evidence="6">Carboxypeptidase</fullName>
        <ecNumber evidence="6">3.4.16.-</ecNumber>
    </recommendedName>
</protein>
<dbReference type="InterPro" id="IPR018202">
    <property type="entry name" value="Ser_caboxypep_ser_AS"/>
</dbReference>
<evidence type="ECO:0000313" key="7">
    <source>
        <dbReference type="EMBL" id="PNP44622.1"/>
    </source>
</evidence>
<dbReference type="PRINTS" id="PR00724">
    <property type="entry name" value="CRBOXYPTASEC"/>
</dbReference>
<keyword evidence="4 6" id="KW-0378">Hydrolase</keyword>
<evidence type="ECO:0000256" key="1">
    <source>
        <dbReference type="ARBA" id="ARBA00009431"/>
    </source>
</evidence>
<evidence type="ECO:0000313" key="8">
    <source>
        <dbReference type="Proteomes" id="UP000236546"/>
    </source>
</evidence>
<name>A0A2K0TGH8_9HYPO</name>
<dbReference type="InterPro" id="IPR001563">
    <property type="entry name" value="Peptidase_S10"/>
</dbReference>
<dbReference type="Gene3D" id="3.40.50.1820">
    <property type="entry name" value="alpha/beta hydrolase"/>
    <property type="match status" value="1"/>
</dbReference>
<dbReference type="Pfam" id="PF00450">
    <property type="entry name" value="Peptidase_S10"/>
    <property type="match status" value="1"/>
</dbReference>
<sequence>MIISKTVVASGILLAGNAVAYLRLPPFLPKQHESARISDGLQFQSFDFGDQRPLAGPKTATASSSADIPSFRAGQYTLTPQDDSTCATYGESQWTGTIDVTDSHRLFFWFFDSRSDPVNDPVIIWMNGGPGATSMFGLFNEMGACWLEPGANTTVPNDFAWNNNASVLFLDQPAGVGFSSRAEGSPIPSFDLAGASDFQAFLNIFFKDVFPDRAHLPIHIAAESYGGHYGPVYLNHILESRRFNSRDAFRGNITSLILVNAVIDYTAPAVGTYEFLCKGFGKHDKIMNDTVCEVLALNVPKLFELGRNCDASNDGHECRGMMTYVEEMVHPHYYEQVMAGKRNPFNVHIPCPDWPLCSDITKGNMTAYLNQDHIKKALKLPSSFVFVADDIDVDMAYIYSKDPFRPTTREVARILDAYRTPNLGDIRVLVLQGNEDYRLNTPGNMWAYDNLRWSGLADYRLAPWRELPEGMAATGFWKSSGRLAFVAVDGAGHTVPGDVREGSYRIAQEWLEGGWRA</sequence>
<dbReference type="AlphaFoldDB" id="A0A2K0TGH8"/>
<keyword evidence="3 6" id="KW-0645">Protease</keyword>
<evidence type="ECO:0000256" key="6">
    <source>
        <dbReference type="RuleBase" id="RU361156"/>
    </source>
</evidence>
<dbReference type="Proteomes" id="UP000236546">
    <property type="component" value="Unassembled WGS sequence"/>
</dbReference>
<dbReference type="OrthoDB" id="443318at2759"/>
<comment type="caution">
    <text evidence="7">The sequence shown here is derived from an EMBL/GenBank/DDBJ whole genome shotgun (WGS) entry which is preliminary data.</text>
</comment>
<dbReference type="GO" id="GO:0004185">
    <property type="term" value="F:serine-type carboxypeptidase activity"/>
    <property type="evidence" value="ECO:0007669"/>
    <property type="project" value="UniProtKB-UniRule"/>
</dbReference>
<accession>A0A2K0TGH8</accession>
<dbReference type="EMBL" id="MTYH01000029">
    <property type="protein sequence ID" value="PNP44622.1"/>
    <property type="molecule type" value="Genomic_DNA"/>
</dbReference>
<dbReference type="SUPFAM" id="SSF53474">
    <property type="entry name" value="alpha/beta-Hydrolases"/>
    <property type="match status" value="1"/>
</dbReference>
<proteinExistence type="inferred from homology"/>
<dbReference type="Gene3D" id="1.10.287.410">
    <property type="match status" value="1"/>
</dbReference>
<organism evidence="7 8">
    <name type="scientific">Trichoderma gamsii</name>
    <dbReference type="NCBI Taxonomy" id="398673"/>
    <lineage>
        <taxon>Eukaryota</taxon>
        <taxon>Fungi</taxon>
        <taxon>Dikarya</taxon>
        <taxon>Ascomycota</taxon>
        <taxon>Pezizomycotina</taxon>
        <taxon>Sordariomycetes</taxon>
        <taxon>Hypocreomycetidae</taxon>
        <taxon>Hypocreales</taxon>
        <taxon>Hypocreaceae</taxon>
        <taxon>Trichoderma</taxon>
    </lineage>
</organism>
<evidence type="ECO:0000256" key="5">
    <source>
        <dbReference type="ARBA" id="ARBA00023180"/>
    </source>
</evidence>
<dbReference type="PANTHER" id="PTHR11802">
    <property type="entry name" value="SERINE PROTEASE FAMILY S10 SERINE CARBOXYPEPTIDASE"/>
    <property type="match status" value="1"/>
</dbReference>
<gene>
    <name evidence="7" type="ORF">TGAMA5MH_03755</name>
</gene>
<dbReference type="GO" id="GO:0000324">
    <property type="term" value="C:fungal-type vacuole"/>
    <property type="evidence" value="ECO:0007669"/>
    <property type="project" value="TreeGrafter"/>
</dbReference>
<reference evidence="7 8" key="1">
    <citation type="submission" date="2017-02" db="EMBL/GenBank/DDBJ databases">
        <title>Genomes of Trichoderma spp. with biocontrol activity.</title>
        <authorList>
            <person name="Gardiner D."/>
            <person name="Kazan K."/>
            <person name="Vos C."/>
            <person name="Harvey P."/>
        </authorList>
    </citation>
    <scope>NUCLEOTIDE SEQUENCE [LARGE SCALE GENOMIC DNA]</scope>
    <source>
        <strain evidence="7 8">A5MH</strain>
    </source>
</reference>
<keyword evidence="5" id="KW-0325">Glycoprotein</keyword>
<keyword evidence="2 6" id="KW-0121">Carboxypeptidase</keyword>
<evidence type="ECO:0000256" key="4">
    <source>
        <dbReference type="ARBA" id="ARBA00022801"/>
    </source>
</evidence>
<evidence type="ECO:0000256" key="2">
    <source>
        <dbReference type="ARBA" id="ARBA00022645"/>
    </source>
</evidence>
<dbReference type="EC" id="3.4.16.-" evidence="6"/>
<dbReference type="GO" id="GO:0006508">
    <property type="term" value="P:proteolysis"/>
    <property type="evidence" value="ECO:0007669"/>
    <property type="project" value="UniProtKB-KW"/>
</dbReference>
<dbReference type="InterPro" id="IPR029058">
    <property type="entry name" value="AB_hydrolase_fold"/>
</dbReference>
<comment type="similarity">
    <text evidence="1 6">Belongs to the peptidase S10 family.</text>
</comment>
<dbReference type="PANTHER" id="PTHR11802:SF432">
    <property type="entry name" value="Y, PUTATIVE-RELATED"/>
    <property type="match status" value="1"/>
</dbReference>
<dbReference type="PROSITE" id="PS00131">
    <property type="entry name" value="CARBOXYPEPT_SER_SER"/>
    <property type="match status" value="1"/>
</dbReference>